<proteinExistence type="predicted"/>
<dbReference type="KEGG" id="ckw:CKALI_05885"/>
<keyword evidence="1" id="KW-0472">Membrane</keyword>
<gene>
    <name evidence="2" type="ORF">CKALI_05885</name>
</gene>
<dbReference type="Proteomes" id="UP000427071">
    <property type="component" value="Chromosome"/>
</dbReference>
<name>A0A6B8VTG4_9CORY</name>
<dbReference type="EMBL" id="CP046452">
    <property type="protein sequence ID" value="QGU02046.1"/>
    <property type="molecule type" value="Genomic_DNA"/>
</dbReference>
<sequence>MTLENIDVASLREQINVDSVAIGDLGVTYPSLEQELIDASRHGMDTGFGRTAFVVLDDAPTGIATTRDVAQELLNTTSFDTIIVRSPYSGAIVSHDYSRAAIESAQYDFLANPQIANGAREFMDTLNGQFYPWSTINIIIGLVVILVVAFTAWITIRQAKSLDR</sequence>
<feature type="transmembrane region" description="Helical" evidence="1">
    <location>
        <begin position="130"/>
        <end position="156"/>
    </location>
</feature>
<protein>
    <submittedName>
        <fullName evidence="2">Uncharacterized protein</fullName>
    </submittedName>
</protein>
<dbReference type="RefSeq" id="WP_156192404.1">
    <property type="nucleotide sequence ID" value="NZ_CP046452.1"/>
</dbReference>
<evidence type="ECO:0000256" key="1">
    <source>
        <dbReference type="SAM" id="Phobius"/>
    </source>
</evidence>
<dbReference type="Pfam" id="PF20381">
    <property type="entry name" value="Rv1476"/>
    <property type="match status" value="1"/>
</dbReference>
<evidence type="ECO:0000313" key="2">
    <source>
        <dbReference type="EMBL" id="QGU02046.1"/>
    </source>
</evidence>
<dbReference type="InterPro" id="IPR046498">
    <property type="entry name" value="Rv1476-like"/>
</dbReference>
<accession>A0A6B8VTG4</accession>
<keyword evidence="1" id="KW-1133">Transmembrane helix</keyword>
<dbReference type="AlphaFoldDB" id="A0A6B8VTG4"/>
<keyword evidence="1" id="KW-0812">Transmembrane</keyword>
<organism evidence="2 3">
    <name type="scientific">Corynebacterium kalinowskii</name>
    <dbReference type="NCBI Taxonomy" id="2675216"/>
    <lineage>
        <taxon>Bacteria</taxon>
        <taxon>Bacillati</taxon>
        <taxon>Actinomycetota</taxon>
        <taxon>Actinomycetes</taxon>
        <taxon>Mycobacteriales</taxon>
        <taxon>Corynebacteriaceae</taxon>
        <taxon>Corynebacterium</taxon>
    </lineage>
</organism>
<reference evidence="3" key="1">
    <citation type="submission" date="2019-11" db="EMBL/GenBank/DDBJ databases">
        <title>Complete genome sequence of Corynebacterium kalinowskii 1959, a novel Corynebacterium species isolated from soil of a small paddock in Vilsendorf, Germany.</title>
        <authorList>
            <person name="Schaffert L."/>
            <person name="Ruwe M."/>
            <person name="Milse J."/>
            <person name="Hanuschka K."/>
            <person name="Ortseifen V."/>
            <person name="Droste J."/>
            <person name="Brandt D."/>
            <person name="Schlueter L."/>
            <person name="Kutter Y."/>
            <person name="Vinke S."/>
            <person name="Viehoefer P."/>
            <person name="Jacob L."/>
            <person name="Luebke N.-C."/>
            <person name="Schulte-Berndt E."/>
            <person name="Hain C."/>
            <person name="Linder M."/>
            <person name="Schmidt P."/>
            <person name="Wollenschlaeger L."/>
            <person name="Luttermann T."/>
            <person name="Thieme E."/>
            <person name="Hassa J."/>
            <person name="Haak M."/>
            <person name="Wittchen M."/>
            <person name="Mentz A."/>
            <person name="Persicke M."/>
            <person name="Busche T."/>
            <person name="Ruckert C."/>
        </authorList>
    </citation>
    <scope>NUCLEOTIDE SEQUENCE [LARGE SCALE GENOMIC DNA]</scope>
    <source>
        <strain evidence="3">1959</strain>
    </source>
</reference>
<keyword evidence="3" id="KW-1185">Reference proteome</keyword>
<evidence type="ECO:0000313" key="3">
    <source>
        <dbReference type="Proteomes" id="UP000427071"/>
    </source>
</evidence>